<feature type="compositionally biased region" description="Basic and acidic residues" evidence="1">
    <location>
        <begin position="216"/>
        <end position="242"/>
    </location>
</feature>
<dbReference type="EMBL" id="DF236952">
    <property type="protein sequence ID" value="GAQ77760.1"/>
    <property type="molecule type" value="Genomic_DNA"/>
</dbReference>
<sequence length="334" mass="36002">MKPKSMVHTGNSQQGSWSWLDRVQTKLESLYETEQGGSVFLQETGRMLETQVTKVGANVKKLYSEFVRELLLPLEVPGESQAWADAQARLKAPAIAGSDEKVPGEDQPGAEDEEATGDEQGRETQGQAEVDEKAASVLSASDSQEFELLAPPLFQAPPLEETHEDLRVKEGVTKLHLKLQEMQRIESDKSPAVQTDARTVVPAVEAAPAEPEAEPETDKKTTAELPIRRPGEDAQPIDKARMEAPGGLAAASAPADSVPLDVAADSDATELEFASETEGEAGRRDDDDLLSGNESDRSQRTKWYGAKGALPRADSGHSTGGESGKGGWFDWELV</sequence>
<reference evidence="2 3" key="1">
    <citation type="journal article" date="2014" name="Nat. Commun.">
        <title>Klebsormidium flaccidum genome reveals primary factors for plant terrestrial adaptation.</title>
        <authorList>
            <person name="Hori K."/>
            <person name="Maruyama F."/>
            <person name="Fujisawa T."/>
            <person name="Togashi T."/>
            <person name="Yamamoto N."/>
            <person name="Seo M."/>
            <person name="Sato S."/>
            <person name="Yamada T."/>
            <person name="Mori H."/>
            <person name="Tajima N."/>
            <person name="Moriyama T."/>
            <person name="Ikeuchi M."/>
            <person name="Watanabe M."/>
            <person name="Wada H."/>
            <person name="Kobayashi K."/>
            <person name="Saito M."/>
            <person name="Masuda T."/>
            <person name="Sasaki-Sekimoto Y."/>
            <person name="Mashiguchi K."/>
            <person name="Awai K."/>
            <person name="Shimojima M."/>
            <person name="Masuda S."/>
            <person name="Iwai M."/>
            <person name="Nobusawa T."/>
            <person name="Narise T."/>
            <person name="Kondo S."/>
            <person name="Saito H."/>
            <person name="Sato R."/>
            <person name="Murakawa M."/>
            <person name="Ihara Y."/>
            <person name="Oshima-Yamada Y."/>
            <person name="Ohtaka K."/>
            <person name="Satoh M."/>
            <person name="Sonobe K."/>
            <person name="Ishii M."/>
            <person name="Ohtani R."/>
            <person name="Kanamori-Sato M."/>
            <person name="Honoki R."/>
            <person name="Miyazaki D."/>
            <person name="Mochizuki H."/>
            <person name="Umetsu J."/>
            <person name="Higashi K."/>
            <person name="Shibata D."/>
            <person name="Kamiya Y."/>
            <person name="Sato N."/>
            <person name="Nakamura Y."/>
            <person name="Tabata S."/>
            <person name="Ida S."/>
            <person name="Kurokawa K."/>
            <person name="Ohta H."/>
        </authorList>
    </citation>
    <scope>NUCLEOTIDE SEQUENCE [LARGE SCALE GENOMIC DNA]</scope>
    <source>
        <strain evidence="2 3">NIES-2285</strain>
    </source>
</reference>
<gene>
    <name evidence="2" type="ORF">KFL_000030380</name>
</gene>
<evidence type="ECO:0000256" key="1">
    <source>
        <dbReference type="SAM" id="MobiDB-lite"/>
    </source>
</evidence>
<dbReference type="AlphaFoldDB" id="A0A1Y1HH53"/>
<keyword evidence="3" id="KW-1185">Reference proteome</keyword>
<feature type="compositionally biased region" description="Low complexity" evidence="1">
    <location>
        <begin position="244"/>
        <end position="261"/>
    </location>
</feature>
<protein>
    <submittedName>
        <fullName evidence="2">Uncharacterized protein</fullName>
    </submittedName>
</protein>
<feature type="compositionally biased region" description="Acidic residues" evidence="1">
    <location>
        <begin position="108"/>
        <end position="117"/>
    </location>
</feature>
<feature type="region of interest" description="Disordered" evidence="1">
    <location>
        <begin position="94"/>
        <end position="142"/>
    </location>
</feature>
<feature type="region of interest" description="Disordered" evidence="1">
    <location>
        <begin position="205"/>
        <end position="334"/>
    </location>
</feature>
<feature type="compositionally biased region" description="Gly residues" evidence="1">
    <location>
        <begin position="318"/>
        <end position="327"/>
    </location>
</feature>
<evidence type="ECO:0000313" key="2">
    <source>
        <dbReference type="EMBL" id="GAQ77760.1"/>
    </source>
</evidence>
<dbReference type="Proteomes" id="UP000054558">
    <property type="component" value="Unassembled WGS sequence"/>
</dbReference>
<feature type="compositionally biased region" description="Acidic residues" evidence="1">
    <location>
        <begin position="267"/>
        <end position="279"/>
    </location>
</feature>
<proteinExistence type="predicted"/>
<name>A0A1Y1HH53_KLENI</name>
<evidence type="ECO:0000313" key="3">
    <source>
        <dbReference type="Proteomes" id="UP000054558"/>
    </source>
</evidence>
<organism evidence="2 3">
    <name type="scientific">Klebsormidium nitens</name>
    <name type="common">Green alga</name>
    <name type="synonym">Ulothrix nitens</name>
    <dbReference type="NCBI Taxonomy" id="105231"/>
    <lineage>
        <taxon>Eukaryota</taxon>
        <taxon>Viridiplantae</taxon>
        <taxon>Streptophyta</taxon>
        <taxon>Klebsormidiophyceae</taxon>
        <taxon>Klebsormidiales</taxon>
        <taxon>Klebsormidiaceae</taxon>
        <taxon>Klebsormidium</taxon>
    </lineage>
</organism>
<accession>A0A1Y1HH53</accession>